<dbReference type="AlphaFoldDB" id="A0A8J5NJV9"/>
<dbReference type="EMBL" id="JAELUR010000032">
    <property type="protein sequence ID" value="KAG7405760.1"/>
    <property type="molecule type" value="Genomic_DNA"/>
</dbReference>
<evidence type="ECO:0000256" key="1">
    <source>
        <dbReference type="SAM" id="MobiDB-lite"/>
    </source>
</evidence>
<protein>
    <submittedName>
        <fullName evidence="2">Uncharacterized protein</fullName>
    </submittedName>
</protein>
<comment type="caution">
    <text evidence="2">The sequence shown here is derived from an EMBL/GenBank/DDBJ whole genome shotgun (WGS) entry which is preliminary data.</text>
</comment>
<accession>A0A8J5NJV9</accession>
<reference evidence="2" key="1">
    <citation type="submission" date="2021-04" db="EMBL/GenBank/DDBJ databases">
        <title>First draft genome resource for Brassicaceae pathogens Fusarium oxysporum f. sp. raphani and Fusarium oxysporum f. sp. rapae.</title>
        <authorList>
            <person name="Asai S."/>
        </authorList>
    </citation>
    <scope>NUCLEOTIDE SEQUENCE</scope>
    <source>
        <strain evidence="2">Tf1262</strain>
    </source>
</reference>
<gene>
    <name evidence="2" type="ORF">Forpi1262_v018323</name>
</gene>
<feature type="region of interest" description="Disordered" evidence="1">
    <location>
        <begin position="1"/>
        <end position="66"/>
    </location>
</feature>
<name>A0A8J5NJV9_FUSOX</name>
<evidence type="ECO:0000313" key="3">
    <source>
        <dbReference type="Proteomes" id="UP000693942"/>
    </source>
</evidence>
<proteinExistence type="predicted"/>
<dbReference type="Proteomes" id="UP000693942">
    <property type="component" value="Unassembled WGS sequence"/>
</dbReference>
<sequence length="85" mass="8663">MAGFGLDSSVIGSSDSKGKLSSKAPSPSLGPASSKPSRQTAVFKDTPSVPSVPTQSTEVLSSLRSDDRISTEIPARIIVGGFGIQ</sequence>
<feature type="compositionally biased region" description="Polar residues" evidence="1">
    <location>
        <begin position="48"/>
        <end position="63"/>
    </location>
</feature>
<evidence type="ECO:0000313" key="2">
    <source>
        <dbReference type="EMBL" id="KAG7405760.1"/>
    </source>
</evidence>
<organism evidence="2 3">
    <name type="scientific">Fusarium oxysporum f. sp. raphani</name>
    <dbReference type="NCBI Taxonomy" id="96318"/>
    <lineage>
        <taxon>Eukaryota</taxon>
        <taxon>Fungi</taxon>
        <taxon>Dikarya</taxon>
        <taxon>Ascomycota</taxon>
        <taxon>Pezizomycotina</taxon>
        <taxon>Sordariomycetes</taxon>
        <taxon>Hypocreomycetidae</taxon>
        <taxon>Hypocreales</taxon>
        <taxon>Nectriaceae</taxon>
        <taxon>Fusarium</taxon>
        <taxon>Fusarium oxysporum species complex</taxon>
    </lineage>
</organism>
<feature type="compositionally biased region" description="Low complexity" evidence="1">
    <location>
        <begin position="12"/>
        <end position="23"/>
    </location>
</feature>